<dbReference type="Proteomes" id="UP001222325">
    <property type="component" value="Unassembled WGS sequence"/>
</dbReference>
<dbReference type="EMBL" id="JARJCN010000067">
    <property type="protein sequence ID" value="KAJ7078270.1"/>
    <property type="molecule type" value="Genomic_DNA"/>
</dbReference>
<feature type="coiled-coil region" evidence="1">
    <location>
        <begin position="29"/>
        <end position="78"/>
    </location>
</feature>
<keyword evidence="4" id="KW-1185">Reference proteome</keyword>
<evidence type="ECO:0000313" key="4">
    <source>
        <dbReference type="Proteomes" id="UP001222325"/>
    </source>
</evidence>
<proteinExistence type="predicted"/>
<accession>A0AAD6TUM8</accession>
<keyword evidence="1" id="KW-0175">Coiled coil</keyword>
<sequence length="447" mass="49375">MAVPLIFADMTEEELRKYRKLASSRIYNFKNAEVRNEKSRLRMAKHRAEEALLSADELEARRARRREATQRYREKNRERLAVAEKKRRRRYLKKPELKLKPPLSFIPCPIPEHLGDNWDNHASFSAARNKTYWVLFMTSRQGAYSLKVTCIRALASTYAEEETVGSFQKWDDVLVFWGVHCFNRHGRCPDHRDQCALGACRAHLTAELAPHGGSFRIPGTGHPRHVMKQERHARPHSNVSGKREHDTIVQRLPLIVSQPSRAAARCAPPSYTPVAETESDGSDVEGVPLFDLKSDDEVSPVKARGKAVQALHREENSTRGSASIPETYTPATLSSVSSLAQSSSVVALEAGGKARPTARASSVSGAGAAHASDTRLSQRSTVPAQVAAESDPFYVTGGGTIYHSHSAALAVVGAGPVRVVIGWEAATEYAIERAVQSRKGKERSVDI</sequence>
<protein>
    <submittedName>
        <fullName evidence="3">Uncharacterized protein</fullName>
    </submittedName>
</protein>
<feature type="compositionally biased region" description="Low complexity" evidence="2">
    <location>
        <begin position="358"/>
        <end position="371"/>
    </location>
</feature>
<organism evidence="3 4">
    <name type="scientific">Mycena belliarum</name>
    <dbReference type="NCBI Taxonomy" id="1033014"/>
    <lineage>
        <taxon>Eukaryota</taxon>
        <taxon>Fungi</taxon>
        <taxon>Dikarya</taxon>
        <taxon>Basidiomycota</taxon>
        <taxon>Agaricomycotina</taxon>
        <taxon>Agaricomycetes</taxon>
        <taxon>Agaricomycetidae</taxon>
        <taxon>Agaricales</taxon>
        <taxon>Marasmiineae</taxon>
        <taxon>Mycenaceae</taxon>
        <taxon>Mycena</taxon>
    </lineage>
</organism>
<dbReference type="AlphaFoldDB" id="A0AAD6TUM8"/>
<evidence type="ECO:0000313" key="3">
    <source>
        <dbReference type="EMBL" id="KAJ7078270.1"/>
    </source>
</evidence>
<name>A0AAD6TUM8_9AGAR</name>
<evidence type="ECO:0000256" key="1">
    <source>
        <dbReference type="SAM" id="Coils"/>
    </source>
</evidence>
<comment type="caution">
    <text evidence="3">The sequence shown here is derived from an EMBL/GenBank/DDBJ whole genome shotgun (WGS) entry which is preliminary data.</text>
</comment>
<feature type="region of interest" description="Disordered" evidence="2">
    <location>
        <begin position="353"/>
        <end position="381"/>
    </location>
</feature>
<evidence type="ECO:0000256" key="2">
    <source>
        <dbReference type="SAM" id="MobiDB-lite"/>
    </source>
</evidence>
<reference evidence="3" key="1">
    <citation type="submission" date="2023-03" db="EMBL/GenBank/DDBJ databases">
        <title>Massive genome expansion in bonnet fungi (Mycena s.s.) driven by repeated elements and novel gene families across ecological guilds.</title>
        <authorList>
            <consortium name="Lawrence Berkeley National Laboratory"/>
            <person name="Harder C.B."/>
            <person name="Miyauchi S."/>
            <person name="Viragh M."/>
            <person name="Kuo A."/>
            <person name="Thoen E."/>
            <person name="Andreopoulos B."/>
            <person name="Lu D."/>
            <person name="Skrede I."/>
            <person name="Drula E."/>
            <person name="Henrissat B."/>
            <person name="Morin E."/>
            <person name="Kohler A."/>
            <person name="Barry K."/>
            <person name="LaButti K."/>
            <person name="Morin E."/>
            <person name="Salamov A."/>
            <person name="Lipzen A."/>
            <person name="Mereny Z."/>
            <person name="Hegedus B."/>
            <person name="Baldrian P."/>
            <person name="Stursova M."/>
            <person name="Weitz H."/>
            <person name="Taylor A."/>
            <person name="Grigoriev I.V."/>
            <person name="Nagy L.G."/>
            <person name="Martin F."/>
            <person name="Kauserud H."/>
        </authorList>
    </citation>
    <scope>NUCLEOTIDE SEQUENCE</scope>
    <source>
        <strain evidence="3">CBHHK173m</strain>
    </source>
</reference>
<gene>
    <name evidence="3" type="ORF">B0H15DRAFT_954608</name>
</gene>